<dbReference type="AlphaFoldDB" id="A0A351JTK9"/>
<dbReference type="SUPFAM" id="SSF53756">
    <property type="entry name" value="UDP-Glycosyltransferase/glycogen phosphorylase"/>
    <property type="match status" value="1"/>
</dbReference>
<evidence type="ECO:0000313" key="4">
    <source>
        <dbReference type="Proteomes" id="UP000264072"/>
    </source>
</evidence>
<dbReference type="InterPro" id="IPR003331">
    <property type="entry name" value="UDP_GlcNAc_Epimerase_2_dom"/>
</dbReference>
<dbReference type="NCBIfam" id="TIGR00236">
    <property type="entry name" value="wecB"/>
    <property type="match status" value="1"/>
</dbReference>
<dbReference type="CDD" id="cd03786">
    <property type="entry name" value="GTB_UDP-GlcNAc_2-Epimerase"/>
    <property type="match status" value="1"/>
</dbReference>
<dbReference type="PANTHER" id="PTHR43174">
    <property type="entry name" value="UDP-N-ACETYLGLUCOSAMINE 2-EPIMERASE"/>
    <property type="match status" value="1"/>
</dbReference>
<sequence length="380" mass="42532">MKTSEKKPQLAIVVGTRPEVIRFAPIIKALEKYTDVSIDILHTGQHYSQDMSQIFFDELHVKPPSINLGVGSLEPAHQVANIIVGCADYFISTKPEMVCIWGDTNSSLGAALAANKLKIRVCHIEAGCRSFDYRMSEEYNRILIDRLADILFPLAANDARNLTREKVPGRIVQAGDPLLDVFIENTKQLPKNRLRKKLGLLHTKYCLLTLHRAENTDDKEILSTILKKVGALKSHVVLFPMHPRTKKMLTEFGLLPLIDNDRFKIVQPLSYLELLEVLLAADFVITDSGGLQKEAFFASKPCLTLRKSTEWTDTVKLGVNLLTDPQSLTQTTQVISVNKLNLMKNRFARLKATPYGKGNAAQAIAKVIHQACFRTNTQSD</sequence>
<gene>
    <name evidence="3" type="ORF">DCY43_02670</name>
</gene>
<dbReference type="Gene3D" id="3.40.50.2000">
    <property type="entry name" value="Glycogen Phosphorylase B"/>
    <property type="match status" value="2"/>
</dbReference>
<protein>
    <submittedName>
        <fullName evidence="3">UDP-N-acetylglucosamine 2-epimerase (Non-hydrolyzing)</fullName>
    </submittedName>
</protein>
<evidence type="ECO:0000259" key="2">
    <source>
        <dbReference type="Pfam" id="PF02350"/>
    </source>
</evidence>
<organism evidence="3 4">
    <name type="scientific">candidate division WWE3 bacterium</name>
    <dbReference type="NCBI Taxonomy" id="2053526"/>
    <lineage>
        <taxon>Bacteria</taxon>
        <taxon>Katanobacteria</taxon>
    </lineage>
</organism>
<dbReference type="EMBL" id="DNHX01000025">
    <property type="protein sequence ID" value="HAZ29629.1"/>
    <property type="molecule type" value="Genomic_DNA"/>
</dbReference>
<comment type="similarity">
    <text evidence="1">Belongs to the UDP-N-acetylglucosamine 2-epimerase family.</text>
</comment>
<dbReference type="Pfam" id="PF02350">
    <property type="entry name" value="Epimerase_2"/>
    <property type="match status" value="1"/>
</dbReference>
<feature type="domain" description="UDP-N-acetylglucosamine 2-epimerase" evidence="2">
    <location>
        <begin position="28"/>
        <end position="368"/>
    </location>
</feature>
<accession>A0A351JTK9</accession>
<evidence type="ECO:0000256" key="1">
    <source>
        <dbReference type="RuleBase" id="RU003513"/>
    </source>
</evidence>
<keyword evidence="1" id="KW-0413">Isomerase</keyword>
<reference evidence="3 4" key="1">
    <citation type="journal article" date="2018" name="Nat. Biotechnol.">
        <title>A standardized bacterial taxonomy based on genome phylogeny substantially revises the tree of life.</title>
        <authorList>
            <person name="Parks D.H."/>
            <person name="Chuvochina M."/>
            <person name="Waite D.W."/>
            <person name="Rinke C."/>
            <person name="Skarshewski A."/>
            <person name="Chaumeil P.A."/>
            <person name="Hugenholtz P."/>
        </authorList>
    </citation>
    <scope>NUCLEOTIDE SEQUENCE [LARGE SCALE GENOMIC DNA]</scope>
    <source>
        <strain evidence="3">UBA10185</strain>
    </source>
</reference>
<dbReference type="GO" id="GO:0016853">
    <property type="term" value="F:isomerase activity"/>
    <property type="evidence" value="ECO:0007669"/>
    <property type="project" value="UniProtKB-KW"/>
</dbReference>
<evidence type="ECO:0000313" key="3">
    <source>
        <dbReference type="EMBL" id="HAZ29629.1"/>
    </source>
</evidence>
<dbReference type="PANTHER" id="PTHR43174:SF1">
    <property type="entry name" value="UDP-N-ACETYLGLUCOSAMINE 2-EPIMERASE"/>
    <property type="match status" value="1"/>
</dbReference>
<name>A0A351JTK9_UNCKA</name>
<proteinExistence type="inferred from homology"/>
<dbReference type="Proteomes" id="UP000264072">
    <property type="component" value="Unassembled WGS sequence"/>
</dbReference>
<dbReference type="InterPro" id="IPR029767">
    <property type="entry name" value="WecB-like"/>
</dbReference>
<comment type="caution">
    <text evidence="3">The sequence shown here is derived from an EMBL/GenBank/DDBJ whole genome shotgun (WGS) entry which is preliminary data.</text>
</comment>